<dbReference type="Pfam" id="PF25559">
    <property type="entry name" value="DUF7931"/>
    <property type="match status" value="1"/>
</dbReference>
<evidence type="ECO:0000313" key="2">
    <source>
        <dbReference type="EMBL" id="KXB30280.1"/>
    </source>
</evidence>
<reference evidence="2 3" key="1">
    <citation type="submission" date="2015-12" db="EMBL/GenBank/DDBJ databases">
        <title>Nitrous oxide reduction kinetics distinguish bacteria harboring typical versus atypical NosZ.</title>
        <authorList>
            <person name="Yoon S."/>
            <person name="Nissen S."/>
            <person name="Park D."/>
            <person name="Sanford R.A."/>
            <person name="Loeffler F.E."/>
        </authorList>
    </citation>
    <scope>NUCLEOTIDE SEQUENCE [LARGE SCALE GENOMIC DNA]</scope>
    <source>
        <strain evidence="2 3">ATCC BAA-841</strain>
    </source>
</reference>
<accession>A0A133XH56</accession>
<evidence type="ECO:0000259" key="1">
    <source>
        <dbReference type="Pfam" id="PF25559"/>
    </source>
</evidence>
<gene>
    <name evidence="2" type="ORF">AT959_13070</name>
</gene>
<dbReference type="STRING" id="281362.AT959_13070"/>
<dbReference type="AlphaFoldDB" id="A0A133XH56"/>
<dbReference type="RefSeq" id="WP_066883755.1">
    <property type="nucleotide sequence ID" value="NZ_LODL01000021.1"/>
</dbReference>
<sequence>MARELITSWNDYQAAIDRLLAMASQKICIYDEDLSQLRLDSASRLPHLQRLLKTAVSEQSLMVAVRNAEPLRQKNPLLMALLSSHNHRFAMQQTPPQLAHLRDAMILVDDKHALIRFERDQPRSKLLIDESIELNPYRARFQEIWDEGGEAISNTVLGL</sequence>
<dbReference type="EMBL" id="LODL01000021">
    <property type="protein sequence ID" value="KXB30280.1"/>
    <property type="molecule type" value="Genomic_DNA"/>
</dbReference>
<organism evidence="2 3">
    <name type="scientific">Dechloromonas denitrificans</name>
    <dbReference type="NCBI Taxonomy" id="281362"/>
    <lineage>
        <taxon>Bacteria</taxon>
        <taxon>Pseudomonadati</taxon>
        <taxon>Pseudomonadota</taxon>
        <taxon>Betaproteobacteria</taxon>
        <taxon>Rhodocyclales</taxon>
        <taxon>Azonexaceae</taxon>
        <taxon>Dechloromonas</taxon>
    </lineage>
</organism>
<feature type="domain" description="DUF7931" evidence="1">
    <location>
        <begin position="11"/>
        <end position="148"/>
    </location>
</feature>
<dbReference type="InterPro" id="IPR057691">
    <property type="entry name" value="DUF7931"/>
</dbReference>
<proteinExistence type="predicted"/>
<keyword evidence="3" id="KW-1185">Reference proteome</keyword>
<evidence type="ECO:0000313" key="3">
    <source>
        <dbReference type="Proteomes" id="UP000070186"/>
    </source>
</evidence>
<dbReference type="Proteomes" id="UP000070186">
    <property type="component" value="Unassembled WGS sequence"/>
</dbReference>
<protein>
    <recommendedName>
        <fullName evidence="1">DUF7931 domain-containing protein</fullName>
    </recommendedName>
</protein>
<name>A0A133XH56_9RHOO</name>
<comment type="caution">
    <text evidence="2">The sequence shown here is derived from an EMBL/GenBank/DDBJ whole genome shotgun (WGS) entry which is preliminary data.</text>
</comment>